<comment type="caution">
    <text evidence="4">The sequence shown here is derived from an EMBL/GenBank/DDBJ whole genome shotgun (WGS) entry which is preliminary data.</text>
</comment>
<evidence type="ECO:0000259" key="3">
    <source>
        <dbReference type="Pfam" id="PF01167"/>
    </source>
</evidence>
<accession>A0AAD1U2R2</accession>
<dbReference type="Proteomes" id="UP001295684">
    <property type="component" value="Unassembled WGS sequence"/>
</dbReference>
<feature type="region of interest" description="Disordered" evidence="2">
    <location>
        <begin position="36"/>
        <end position="61"/>
    </location>
</feature>
<dbReference type="PRINTS" id="PR01573">
    <property type="entry name" value="SUPERTUBBY"/>
</dbReference>
<proteinExistence type="inferred from homology"/>
<evidence type="ECO:0000313" key="4">
    <source>
        <dbReference type="EMBL" id="CAI2360963.1"/>
    </source>
</evidence>
<dbReference type="PANTHER" id="PTHR16517">
    <property type="entry name" value="TUBBY-RELATED"/>
    <property type="match status" value="1"/>
</dbReference>
<dbReference type="Gene3D" id="3.20.90.10">
    <property type="entry name" value="Tubby Protein, Chain A"/>
    <property type="match status" value="1"/>
</dbReference>
<protein>
    <recommendedName>
        <fullName evidence="3">Tubby C-terminal domain-containing protein</fullName>
    </recommendedName>
</protein>
<name>A0AAD1U2R2_EUPCR</name>
<evidence type="ECO:0000256" key="2">
    <source>
        <dbReference type="SAM" id="MobiDB-lite"/>
    </source>
</evidence>
<gene>
    <name evidence="4" type="ORF">ECRASSUSDP1_LOCUS2272</name>
</gene>
<keyword evidence="5" id="KW-1185">Reference proteome</keyword>
<evidence type="ECO:0000313" key="5">
    <source>
        <dbReference type="Proteomes" id="UP001295684"/>
    </source>
</evidence>
<evidence type="ECO:0000256" key="1">
    <source>
        <dbReference type="ARBA" id="ARBA00007129"/>
    </source>
</evidence>
<sequence length="422" mass="48514">MSDKVLKPCDSHFELSINLRLGSRNERFEEDLFYRPELDLDEDSTPNGDNESVSSNNGQSFEDMAMHEVDSKNIEMSGGRTEKEFQGFTSNIQMINKNLKCNKQTSSGMSNSKEERKLLRRAKSAGEDFKCRESSFEEEKAQEPDKKIDYNQNEVDLAVKRHLMKFQMFFNHYQLSSREKMYILTQPIPQDIGELNLTLVRKGGKFLKYFNKYYLSNETRSISLLSAKTSWKNSSSYHIFSSKKYAGKVIAGKNKNIYTVYDNSDFTSGSYENCRNEIGAIHYTSIDSESKCRNIVARLPQIESDECYSDIKSTSSSTSCLFENSTKNYEFVNCKPFYTDTDGWSMGFSSRVKKSSCKNFKLVHMTGSSCQEDHDSSLLEFGKISKNTFALTVEYPFSIMNAFAFALSAFHTRSWWQKADQE</sequence>
<organism evidence="4 5">
    <name type="scientific">Euplotes crassus</name>
    <dbReference type="NCBI Taxonomy" id="5936"/>
    <lineage>
        <taxon>Eukaryota</taxon>
        <taxon>Sar</taxon>
        <taxon>Alveolata</taxon>
        <taxon>Ciliophora</taxon>
        <taxon>Intramacronucleata</taxon>
        <taxon>Spirotrichea</taxon>
        <taxon>Hypotrichia</taxon>
        <taxon>Euplotida</taxon>
        <taxon>Euplotidae</taxon>
        <taxon>Moneuplotes</taxon>
    </lineage>
</organism>
<dbReference type="InterPro" id="IPR000007">
    <property type="entry name" value="Tubby_C"/>
</dbReference>
<reference evidence="4" key="1">
    <citation type="submission" date="2023-07" db="EMBL/GenBank/DDBJ databases">
        <authorList>
            <consortium name="AG Swart"/>
            <person name="Singh M."/>
            <person name="Singh A."/>
            <person name="Seah K."/>
            <person name="Emmerich C."/>
        </authorList>
    </citation>
    <scope>NUCLEOTIDE SEQUENCE</scope>
    <source>
        <strain evidence="4">DP1</strain>
    </source>
</reference>
<dbReference type="SUPFAM" id="SSF54518">
    <property type="entry name" value="Tubby C-terminal domain-like"/>
    <property type="match status" value="1"/>
</dbReference>
<dbReference type="InterPro" id="IPR025659">
    <property type="entry name" value="Tubby-like_C"/>
</dbReference>
<feature type="compositionally biased region" description="Polar residues" evidence="2">
    <location>
        <begin position="45"/>
        <end position="60"/>
    </location>
</feature>
<feature type="domain" description="Tubby C-terminal" evidence="3">
    <location>
        <begin position="184"/>
        <end position="412"/>
    </location>
</feature>
<dbReference type="PANTHER" id="PTHR16517:SF7">
    <property type="entry name" value="PROTEIN KING TUBBY"/>
    <property type="match status" value="1"/>
</dbReference>
<dbReference type="AlphaFoldDB" id="A0AAD1U2R2"/>
<dbReference type="EMBL" id="CAMPGE010002161">
    <property type="protein sequence ID" value="CAI2360963.1"/>
    <property type="molecule type" value="Genomic_DNA"/>
</dbReference>
<dbReference type="Pfam" id="PF01167">
    <property type="entry name" value="Tub"/>
    <property type="match status" value="1"/>
</dbReference>
<comment type="similarity">
    <text evidence="1">Belongs to the TUB family.</text>
</comment>